<dbReference type="EMBL" id="MLJW01000027">
    <property type="protein sequence ID" value="OIR09235.1"/>
    <property type="molecule type" value="Genomic_DNA"/>
</dbReference>
<evidence type="ECO:0000313" key="2">
    <source>
        <dbReference type="EMBL" id="OIR09235.1"/>
    </source>
</evidence>
<keyword evidence="1" id="KW-1133">Transmembrane helix</keyword>
<protein>
    <submittedName>
        <fullName evidence="2">Uncharacterized protein</fullName>
    </submittedName>
</protein>
<dbReference type="AlphaFoldDB" id="A0A1J5SMQ7"/>
<comment type="caution">
    <text evidence="2">The sequence shown here is derived from an EMBL/GenBank/DDBJ whole genome shotgun (WGS) entry which is preliminary data.</text>
</comment>
<gene>
    <name evidence="2" type="ORF">GALL_84650</name>
</gene>
<keyword evidence="1" id="KW-0812">Transmembrane</keyword>
<reference evidence="2" key="1">
    <citation type="submission" date="2016-10" db="EMBL/GenBank/DDBJ databases">
        <title>Sequence of Gallionella enrichment culture.</title>
        <authorList>
            <person name="Poehlein A."/>
            <person name="Muehling M."/>
            <person name="Daniel R."/>
        </authorList>
    </citation>
    <scope>NUCLEOTIDE SEQUENCE</scope>
</reference>
<sequence>MALKEKAPEASIRSGHGMVLGELLIAMLLLGVVGGLVLATWLGAIRRDIPARISVGGRTLPVAPTYAAFPAAVRLHATLGRHLATARCVYVFGGRHAGLESAAPPSLRRPLALARLPELVLDAGLPEDAASFYAAYASQLGPERTAAAADDFTVLALGPRNGVLAPLCLVQVTSEPASVASPSGGVATYTVRSVRLWDAEGSDDAYAFADPVGRRTGFVGAVHTWFRFNPADALGEEGPAMGFFPDPWLWPGSRGEPGEAGAFSRFGYLLSPNP</sequence>
<proteinExistence type="predicted"/>
<feature type="transmembrane region" description="Helical" evidence="1">
    <location>
        <begin position="23"/>
        <end position="44"/>
    </location>
</feature>
<keyword evidence="1" id="KW-0472">Membrane</keyword>
<accession>A0A1J5SMQ7</accession>
<name>A0A1J5SMQ7_9ZZZZ</name>
<evidence type="ECO:0000256" key="1">
    <source>
        <dbReference type="SAM" id="Phobius"/>
    </source>
</evidence>
<organism evidence="2">
    <name type="scientific">mine drainage metagenome</name>
    <dbReference type="NCBI Taxonomy" id="410659"/>
    <lineage>
        <taxon>unclassified sequences</taxon>
        <taxon>metagenomes</taxon>
        <taxon>ecological metagenomes</taxon>
    </lineage>
</organism>